<name>A0ACC2PDH8_9HYME</name>
<accession>A0ACC2PDH8</accession>
<evidence type="ECO:0000313" key="1">
    <source>
        <dbReference type="EMBL" id="KAJ8681639.1"/>
    </source>
</evidence>
<dbReference type="Proteomes" id="UP001239111">
    <property type="component" value="Chromosome 1"/>
</dbReference>
<keyword evidence="2" id="KW-1185">Reference proteome</keyword>
<gene>
    <name evidence="1" type="ORF">QAD02_017431</name>
</gene>
<evidence type="ECO:0000313" key="2">
    <source>
        <dbReference type="Proteomes" id="UP001239111"/>
    </source>
</evidence>
<dbReference type="EMBL" id="CM056741">
    <property type="protein sequence ID" value="KAJ8681639.1"/>
    <property type="molecule type" value="Genomic_DNA"/>
</dbReference>
<proteinExistence type="predicted"/>
<sequence>MIQALFCFSVNAMQYVTVSNCWENTVAIEKHPFLASVEVLKTSSQAKVPVTYYVGAILSDRFVLGVTPCQRSSILKRCGNGPHEYLVRAGPDALGTGGIEHPAELILHENYLSPVKQGVGPVDDVALYKVRDRIHFGPRAQPTQILRQNARAKPGDSALSVGWAYDVFSAKNSKIRAVNLTVIDSVECLEMKKRPYAITAKIFRDFESLDVQVPPGHLCTIDNDGSHPMQSSCYGYEDVLIVDGQLAGLYSIEQSQYTRNQLTYVYVDVAHYREWVLSRTGI</sequence>
<comment type="caution">
    <text evidence="1">The sequence shown here is derived from an EMBL/GenBank/DDBJ whole genome shotgun (WGS) entry which is preliminary data.</text>
</comment>
<protein>
    <submittedName>
        <fullName evidence="1">Uncharacterized protein</fullName>
    </submittedName>
</protein>
<reference evidence="1" key="1">
    <citation type="submission" date="2023-04" db="EMBL/GenBank/DDBJ databases">
        <title>A chromosome-level genome assembly of the parasitoid wasp Eretmocerus hayati.</title>
        <authorList>
            <person name="Zhong Y."/>
            <person name="Liu S."/>
            <person name="Liu Y."/>
        </authorList>
    </citation>
    <scope>NUCLEOTIDE SEQUENCE</scope>
    <source>
        <strain evidence="1">ZJU_SS_LIU_2023</strain>
    </source>
</reference>
<organism evidence="1 2">
    <name type="scientific">Eretmocerus hayati</name>
    <dbReference type="NCBI Taxonomy" id="131215"/>
    <lineage>
        <taxon>Eukaryota</taxon>
        <taxon>Metazoa</taxon>
        <taxon>Ecdysozoa</taxon>
        <taxon>Arthropoda</taxon>
        <taxon>Hexapoda</taxon>
        <taxon>Insecta</taxon>
        <taxon>Pterygota</taxon>
        <taxon>Neoptera</taxon>
        <taxon>Endopterygota</taxon>
        <taxon>Hymenoptera</taxon>
        <taxon>Apocrita</taxon>
        <taxon>Proctotrupomorpha</taxon>
        <taxon>Chalcidoidea</taxon>
        <taxon>Aphelinidae</taxon>
        <taxon>Aphelininae</taxon>
        <taxon>Eretmocerus</taxon>
    </lineage>
</organism>